<sequence length="64" mass="7333">MAQSNQNIEVVFEDDQRTELVRLVRSGTASACHPYKPSISMLASARDDFVVEDEYWKLIANQRC</sequence>
<dbReference type="EMBL" id="CP001744">
    <property type="protein sequence ID" value="ADG69991.1"/>
    <property type="molecule type" value="Genomic_DNA"/>
</dbReference>
<name>D5SZ90_PLAL2</name>
<dbReference type="STRING" id="521674.Plim_4182"/>
<keyword evidence="2" id="KW-1185">Reference proteome</keyword>
<evidence type="ECO:0000313" key="1">
    <source>
        <dbReference type="EMBL" id="ADG69991.1"/>
    </source>
</evidence>
<gene>
    <name evidence="1" type="ordered locus">Plim_4182</name>
</gene>
<proteinExistence type="predicted"/>
<accession>D5SZ90</accession>
<dbReference type="HOGENOM" id="CLU_2863974_0_0_0"/>
<organism evidence="1 2">
    <name type="scientific">Planctopirus limnophila (strain ATCC 43296 / DSM 3776 / IFAM 1008 / Mu 290)</name>
    <name type="common">Planctomyces limnophilus</name>
    <dbReference type="NCBI Taxonomy" id="521674"/>
    <lineage>
        <taxon>Bacteria</taxon>
        <taxon>Pseudomonadati</taxon>
        <taxon>Planctomycetota</taxon>
        <taxon>Planctomycetia</taxon>
        <taxon>Planctomycetales</taxon>
        <taxon>Planctomycetaceae</taxon>
        <taxon>Planctopirus</taxon>
    </lineage>
</organism>
<reference evidence="1 2" key="1">
    <citation type="journal article" date="2010" name="Stand. Genomic Sci.">
        <title>Complete genome sequence of Planctomyces limnophilus type strain (Mu 290).</title>
        <authorList>
            <person name="Labutti K."/>
            <person name="Sikorski J."/>
            <person name="Schneider S."/>
            <person name="Nolan M."/>
            <person name="Lucas S."/>
            <person name="Glavina Del Rio T."/>
            <person name="Tice H."/>
            <person name="Cheng J.F."/>
            <person name="Goodwin L."/>
            <person name="Pitluck S."/>
            <person name="Liolios K."/>
            <person name="Ivanova N."/>
            <person name="Mavromatis K."/>
            <person name="Mikhailova N."/>
            <person name="Pati A."/>
            <person name="Chen A."/>
            <person name="Palaniappan K."/>
            <person name="Land M."/>
            <person name="Hauser L."/>
            <person name="Chang Y.J."/>
            <person name="Jeffries C.D."/>
            <person name="Tindall B.J."/>
            <person name="Rohde M."/>
            <person name="Goker M."/>
            <person name="Woyke T."/>
            <person name="Bristow J."/>
            <person name="Eisen J.A."/>
            <person name="Markowitz V."/>
            <person name="Hugenholtz P."/>
            <person name="Kyrpides N.C."/>
            <person name="Klenk H.P."/>
            <person name="Lapidus A."/>
        </authorList>
    </citation>
    <scope>NUCLEOTIDE SEQUENCE [LARGE SCALE GENOMIC DNA]</scope>
    <source>
        <strain evidence="2">ATCC 43296 / DSM 3776 / IFAM 1008 / 290</strain>
    </source>
</reference>
<dbReference type="RefSeq" id="WP_013112422.1">
    <property type="nucleotide sequence ID" value="NC_014148.1"/>
</dbReference>
<dbReference type="KEGG" id="plm:Plim_4182"/>
<dbReference type="Proteomes" id="UP000002220">
    <property type="component" value="Chromosome"/>
</dbReference>
<evidence type="ECO:0000313" key="2">
    <source>
        <dbReference type="Proteomes" id="UP000002220"/>
    </source>
</evidence>
<protein>
    <submittedName>
        <fullName evidence="1">Uncharacterized protein</fullName>
    </submittedName>
</protein>
<dbReference type="AlphaFoldDB" id="D5SZ90"/>